<dbReference type="EMBL" id="MDBO01000036">
    <property type="protein sequence ID" value="PMP14050.1"/>
    <property type="molecule type" value="Genomic_DNA"/>
</dbReference>
<dbReference type="SUPFAM" id="SSF54637">
    <property type="entry name" value="Thioesterase/thiol ester dehydrase-isomerase"/>
    <property type="match status" value="1"/>
</dbReference>
<organism evidence="1 2">
    <name type="scientific">Vibrio breoganii</name>
    <dbReference type="NCBI Taxonomy" id="553239"/>
    <lineage>
        <taxon>Bacteria</taxon>
        <taxon>Pseudomonadati</taxon>
        <taxon>Pseudomonadota</taxon>
        <taxon>Gammaproteobacteria</taxon>
        <taxon>Vibrionales</taxon>
        <taxon>Vibrionaceae</taxon>
        <taxon>Vibrio</taxon>
    </lineage>
</organism>
<dbReference type="AlphaFoldDB" id="A0AAP8MZU1"/>
<sequence length="154" mass="17217">MTKYPPVEQLLPHDKPMIFIDHALEILEDSICCSVVISPENPFYSAESQSVPAYVGIEFMAQSIAAWSGYHAKLNNLEPPIGFLLGSRRYSIEATKFPLGQELVIKCQKIIEDKGMAVFSGCIEVEKEVVASCHLNVFVPSDEQLKNMNIRTIE</sequence>
<protein>
    <submittedName>
        <fullName evidence="1">3-hydroxydecanoyl-ACP dehydratase</fullName>
    </submittedName>
</protein>
<evidence type="ECO:0000313" key="2">
    <source>
        <dbReference type="Proteomes" id="UP000235611"/>
    </source>
</evidence>
<reference evidence="2" key="1">
    <citation type="submission" date="2016-07" db="EMBL/GenBank/DDBJ databases">
        <title>Nontailed viruses are major unrecognized killers of bacteria in the ocean.</title>
        <authorList>
            <person name="Kauffman K."/>
            <person name="Hussain F."/>
            <person name="Yang J."/>
            <person name="Arevalo P."/>
            <person name="Brown J."/>
            <person name="Cutler M."/>
            <person name="Kelly L."/>
            <person name="Polz M.F."/>
        </authorList>
    </citation>
    <scope>NUCLEOTIDE SEQUENCE [LARGE SCALE GENOMIC DNA]</scope>
    <source>
        <strain evidence="2">10N.222.49.A5</strain>
    </source>
</reference>
<dbReference type="InterPro" id="IPR029069">
    <property type="entry name" value="HotDog_dom_sf"/>
</dbReference>
<gene>
    <name evidence="1" type="ORF">BCS93_04480</name>
</gene>
<dbReference type="Gene3D" id="3.10.129.10">
    <property type="entry name" value="Hotdog Thioesterase"/>
    <property type="match status" value="1"/>
</dbReference>
<accession>A0AAP8MZU1</accession>
<dbReference type="RefSeq" id="WP_102477399.1">
    <property type="nucleotide sequence ID" value="NZ_MDBO01000036.1"/>
</dbReference>
<proteinExistence type="predicted"/>
<evidence type="ECO:0000313" key="1">
    <source>
        <dbReference type="EMBL" id="PMP14050.1"/>
    </source>
</evidence>
<comment type="caution">
    <text evidence="1">The sequence shown here is derived from an EMBL/GenBank/DDBJ whole genome shotgun (WGS) entry which is preliminary data.</text>
</comment>
<dbReference type="CDD" id="cd01289">
    <property type="entry name" value="FabA_like"/>
    <property type="match status" value="1"/>
</dbReference>
<dbReference type="Pfam" id="PF22817">
    <property type="entry name" value="ApeP-like"/>
    <property type="match status" value="1"/>
</dbReference>
<name>A0AAP8MZU1_9VIBR</name>
<dbReference type="Proteomes" id="UP000235611">
    <property type="component" value="Unassembled WGS sequence"/>
</dbReference>
<dbReference type="InterPro" id="IPR016776">
    <property type="entry name" value="ApeP-like_dehydratase"/>
</dbReference>
<dbReference type="PIRSF" id="PIRSF020565">
    <property type="entry name" value="3Ho_Ac_ACP_DH_prd"/>
    <property type="match status" value="1"/>
</dbReference>